<keyword evidence="2" id="KW-1185">Reference proteome</keyword>
<dbReference type="Pfam" id="PF15369">
    <property type="entry name" value="KIAA1328"/>
    <property type="match status" value="1"/>
</dbReference>
<name>L5LXY8_MYODS</name>
<evidence type="ECO:0000313" key="2">
    <source>
        <dbReference type="Proteomes" id="UP000010556"/>
    </source>
</evidence>
<dbReference type="InterPro" id="IPR032736">
    <property type="entry name" value="Hinderin"/>
</dbReference>
<reference evidence="2" key="1">
    <citation type="journal article" date="2013" name="Science">
        <title>Comparative analysis of bat genomes provides insight into the evolution of flight and immunity.</title>
        <authorList>
            <person name="Zhang G."/>
            <person name="Cowled C."/>
            <person name="Shi Z."/>
            <person name="Huang Z."/>
            <person name="Bishop-Lilly K.A."/>
            <person name="Fang X."/>
            <person name="Wynne J.W."/>
            <person name="Xiong Z."/>
            <person name="Baker M.L."/>
            <person name="Zhao W."/>
            <person name="Tachedjian M."/>
            <person name="Zhu Y."/>
            <person name="Zhou P."/>
            <person name="Jiang X."/>
            <person name="Ng J."/>
            <person name="Yang L."/>
            <person name="Wu L."/>
            <person name="Xiao J."/>
            <person name="Feng Y."/>
            <person name="Chen Y."/>
            <person name="Sun X."/>
            <person name="Zhang Y."/>
            <person name="Marsh G.A."/>
            <person name="Crameri G."/>
            <person name="Broder C.C."/>
            <person name="Frey K.G."/>
            <person name="Wang L.F."/>
            <person name="Wang J."/>
        </authorList>
    </citation>
    <scope>NUCLEOTIDE SEQUENCE [LARGE SCALE GENOMIC DNA]</scope>
</reference>
<gene>
    <name evidence="1" type="ORF">MDA_GLEAN10012527</name>
</gene>
<dbReference type="PANTHER" id="PTHR28375">
    <property type="entry name" value="PROTEIN HINDERIN"/>
    <property type="match status" value="1"/>
</dbReference>
<accession>L5LXY8</accession>
<sequence>MVADLSDLMDHQWSADHQLETAGLLVDCVVLTNGRRPFGPHGPPVVCGPPVGDCWSTSRLCCAGNHSEYADHADHVHISHSTDMTPLFESCHYCGRSWASLMHGQEVLQPSETDLKKQLSEDRRQQFMLQKMELEIKKERLQHLLETKLLLKQQQLHQSSLGYNWLRTQAVFKSKELIADERKSLLSPESSTWI</sequence>
<dbReference type="EMBL" id="KB107183">
    <property type="protein sequence ID" value="ELK30338.1"/>
    <property type="molecule type" value="Genomic_DNA"/>
</dbReference>
<dbReference type="PANTHER" id="PTHR28375:SF1">
    <property type="entry name" value="PROTEIN HINDERIN"/>
    <property type="match status" value="1"/>
</dbReference>
<protein>
    <submittedName>
        <fullName evidence="1">Uncharacterized protein</fullName>
    </submittedName>
</protein>
<proteinExistence type="predicted"/>
<dbReference type="AlphaFoldDB" id="L5LXY8"/>
<organism evidence="1 2">
    <name type="scientific">Myotis davidii</name>
    <name type="common">David's myotis</name>
    <dbReference type="NCBI Taxonomy" id="225400"/>
    <lineage>
        <taxon>Eukaryota</taxon>
        <taxon>Metazoa</taxon>
        <taxon>Chordata</taxon>
        <taxon>Craniata</taxon>
        <taxon>Vertebrata</taxon>
        <taxon>Euteleostomi</taxon>
        <taxon>Mammalia</taxon>
        <taxon>Eutheria</taxon>
        <taxon>Laurasiatheria</taxon>
        <taxon>Chiroptera</taxon>
        <taxon>Yangochiroptera</taxon>
        <taxon>Vespertilionidae</taxon>
        <taxon>Myotis</taxon>
    </lineage>
</organism>
<dbReference type="Proteomes" id="UP000010556">
    <property type="component" value="Unassembled WGS sequence"/>
</dbReference>
<evidence type="ECO:0000313" key="1">
    <source>
        <dbReference type="EMBL" id="ELK30338.1"/>
    </source>
</evidence>